<gene>
    <name evidence="5" type="ORF">QBC37DRAFT_381497</name>
</gene>
<evidence type="ECO:0000256" key="1">
    <source>
        <dbReference type="ARBA" id="ARBA00022574"/>
    </source>
</evidence>
<organism evidence="5 6">
    <name type="scientific">Rhypophila decipiens</name>
    <dbReference type="NCBI Taxonomy" id="261697"/>
    <lineage>
        <taxon>Eukaryota</taxon>
        <taxon>Fungi</taxon>
        <taxon>Dikarya</taxon>
        <taxon>Ascomycota</taxon>
        <taxon>Pezizomycotina</taxon>
        <taxon>Sordariomycetes</taxon>
        <taxon>Sordariomycetidae</taxon>
        <taxon>Sordariales</taxon>
        <taxon>Naviculisporaceae</taxon>
        <taxon>Rhypophila</taxon>
    </lineage>
</organism>
<protein>
    <recommendedName>
        <fullName evidence="4">NACHT domain-containing protein</fullName>
    </recommendedName>
</protein>
<evidence type="ECO:0000256" key="3">
    <source>
        <dbReference type="PROSITE-ProRule" id="PRU00221"/>
    </source>
</evidence>
<dbReference type="InterPro" id="IPR056884">
    <property type="entry name" value="NPHP3-like_N"/>
</dbReference>
<evidence type="ECO:0000313" key="5">
    <source>
        <dbReference type="EMBL" id="KAK4206013.1"/>
    </source>
</evidence>
<dbReference type="SMART" id="SM00320">
    <property type="entry name" value="WD40"/>
    <property type="match status" value="5"/>
</dbReference>
<dbReference type="InterPro" id="IPR020472">
    <property type="entry name" value="WD40_PAC1"/>
</dbReference>
<dbReference type="EMBL" id="MU858552">
    <property type="protein sequence ID" value="KAK4206013.1"/>
    <property type="molecule type" value="Genomic_DNA"/>
</dbReference>
<dbReference type="Pfam" id="PF00400">
    <property type="entry name" value="WD40"/>
    <property type="match status" value="5"/>
</dbReference>
<dbReference type="PROSITE" id="PS50837">
    <property type="entry name" value="NACHT"/>
    <property type="match status" value="1"/>
</dbReference>
<dbReference type="PANTHER" id="PTHR10622:SF13">
    <property type="entry name" value="NACHT DOMAIN-CONTAINING PROTEIN"/>
    <property type="match status" value="1"/>
</dbReference>
<dbReference type="PROSITE" id="PS50294">
    <property type="entry name" value="WD_REPEATS_REGION"/>
    <property type="match status" value="4"/>
</dbReference>
<dbReference type="Proteomes" id="UP001301769">
    <property type="component" value="Unassembled WGS sequence"/>
</dbReference>
<evidence type="ECO:0000313" key="6">
    <source>
        <dbReference type="Proteomes" id="UP001301769"/>
    </source>
</evidence>
<feature type="repeat" description="WD" evidence="3">
    <location>
        <begin position="869"/>
        <end position="910"/>
    </location>
</feature>
<feature type="repeat" description="WD" evidence="3">
    <location>
        <begin position="953"/>
        <end position="994"/>
    </location>
</feature>
<dbReference type="InterPro" id="IPR027417">
    <property type="entry name" value="P-loop_NTPase"/>
</dbReference>
<accession>A0AAN6XSA2</accession>
<evidence type="ECO:0000256" key="2">
    <source>
        <dbReference type="ARBA" id="ARBA00022737"/>
    </source>
</evidence>
<dbReference type="InterPro" id="IPR036322">
    <property type="entry name" value="WD40_repeat_dom_sf"/>
</dbReference>
<dbReference type="PRINTS" id="PR00320">
    <property type="entry name" value="GPROTEINBRPT"/>
</dbReference>
<keyword evidence="6" id="KW-1185">Reference proteome</keyword>
<dbReference type="CDD" id="cd00200">
    <property type="entry name" value="WD40"/>
    <property type="match status" value="1"/>
</dbReference>
<dbReference type="InterPro" id="IPR015943">
    <property type="entry name" value="WD40/YVTN_repeat-like_dom_sf"/>
</dbReference>
<sequence length="1112" mass="124932">MRLLERDDTGECRLTDDYLPNNGIPPYAILSHRWGDEEVLFRDFMDGTAKNKAGYVKIQFCGEQAWRDGLKFFWVDTCCIDKSNNTELQEAINSMFRWYRNATKCYAYLGDVSTSTYNVGDESTWEPAFRASSWFTRGWTLQELVAPTSVEFFSREEVRLGDRRSLERVIHDVTGIPLRALQGGSLSGFGVHERMAWIEKRKTTREEDRAYSLFGIFDVQLPLLYGEGEVKAFRRLWEEIIKSSNTKPTMDAADTRCLGDLYITNPRHDKQRIEAAKGGLLDDGYSWVLNNAQFQQWREGKDNRLLWIKGDPGKGKTMLLCGIIDELMISSPSSFLSFFFCQATDKRINNATAVLRGLIYLLVSQQPALIRHARQHYDVSKQIFEGTNAWFTLREIFNAILQDPVLRTTYLIIDALDECVTDLLRLLELVVQMSGLSPRVKWIVSSRNWPQIEEQLAMVTQNARLSLELNAESVASAVNTYIRHRVARLSKQKRYNKNMRKAVRDYLSSMADGTFLWVALVCQELAEPKVQKWHTLRRLRSFPSGLDALYARMMEQIRSSDDADLCKQILAIVAIVRRPISLRELTTLVEMPVEISDNLDSRLIEMPDNISEDLESTLSGISDDVPDDLESLKSIIGVCGSFLIFREGIIYFVHQSAQDFLLGRSGNEASRKAFNWAFRNGREHINHIIFLRSLNAMATILKRDMYELKEPGFPIDEVQTPSPDPLATIKYSCVFWVDHLRDSISKKDTLQRNILDTIQTFLEEKYLYWLEALSLLRAMPEGVIAITQLNGLLTHTDNSQLAKLVFDAYRFTLAYGWVVKQAPLQAYVSALVFAPASSLVKAKFRAEEPGWISTKPAVDGDWNACLQTLEGHSGSVSSVAFSPDGQRLASSSDDRIIKIWDPASGQCLQTLEGHSGSVESVAFSPDGQRLASGSDHRTIKIWDPASGQCLQTLEGHSGSVSSVAFSPDGQRLASGSGDQTIKIWDPASGQCLQTLEGHSGSVESVAFSPDGQRLASGSGDRTIKIWDPASGQCLQTLEGHHSSIQSVAFSLDDPGRQTYSLGRDQTWIICNGQNSIWLPPEYRPSCSAVQGQMLSIGCTSGRVFTVGFSCDV</sequence>
<dbReference type="AlphaFoldDB" id="A0AAN6XSA2"/>
<name>A0AAN6XSA2_9PEZI</name>
<reference evidence="5" key="2">
    <citation type="submission" date="2023-05" db="EMBL/GenBank/DDBJ databases">
        <authorList>
            <consortium name="Lawrence Berkeley National Laboratory"/>
            <person name="Steindorff A."/>
            <person name="Hensen N."/>
            <person name="Bonometti L."/>
            <person name="Westerberg I."/>
            <person name="Brannstrom I.O."/>
            <person name="Guillou S."/>
            <person name="Cros-Aarteil S."/>
            <person name="Calhoun S."/>
            <person name="Haridas S."/>
            <person name="Kuo A."/>
            <person name="Mondo S."/>
            <person name="Pangilinan J."/>
            <person name="Riley R."/>
            <person name="Labutti K."/>
            <person name="Andreopoulos B."/>
            <person name="Lipzen A."/>
            <person name="Chen C."/>
            <person name="Yanf M."/>
            <person name="Daum C."/>
            <person name="Ng V."/>
            <person name="Clum A."/>
            <person name="Ohm R."/>
            <person name="Martin F."/>
            <person name="Silar P."/>
            <person name="Natvig D."/>
            <person name="Lalanne C."/>
            <person name="Gautier V."/>
            <person name="Ament-Velasquez S.L."/>
            <person name="Kruys A."/>
            <person name="Hutchinson M.I."/>
            <person name="Powell A.J."/>
            <person name="Barry K."/>
            <person name="Miller A.N."/>
            <person name="Grigoriev I.V."/>
            <person name="Debuchy R."/>
            <person name="Gladieux P."/>
            <person name="Thoren M.H."/>
            <person name="Johannesson H."/>
        </authorList>
    </citation>
    <scope>NUCLEOTIDE SEQUENCE</scope>
    <source>
        <strain evidence="5">PSN293</strain>
    </source>
</reference>
<feature type="repeat" description="WD" evidence="3">
    <location>
        <begin position="995"/>
        <end position="1036"/>
    </location>
</feature>
<dbReference type="InterPro" id="IPR001680">
    <property type="entry name" value="WD40_rpt"/>
</dbReference>
<dbReference type="PANTHER" id="PTHR10622">
    <property type="entry name" value="HET DOMAIN-CONTAINING PROTEIN"/>
    <property type="match status" value="1"/>
</dbReference>
<keyword evidence="2" id="KW-0677">Repeat</keyword>
<dbReference type="Pfam" id="PF06985">
    <property type="entry name" value="HET"/>
    <property type="match status" value="1"/>
</dbReference>
<dbReference type="FunFam" id="3.40.50.300:FF:001638">
    <property type="entry name" value="NACHT and WD40 domain protein"/>
    <property type="match status" value="1"/>
</dbReference>
<keyword evidence="1 3" id="KW-0853">WD repeat</keyword>
<dbReference type="PROSITE" id="PS50082">
    <property type="entry name" value="WD_REPEATS_2"/>
    <property type="match status" value="4"/>
</dbReference>
<dbReference type="Gene3D" id="3.40.50.300">
    <property type="entry name" value="P-loop containing nucleotide triphosphate hydrolases"/>
    <property type="match status" value="1"/>
</dbReference>
<comment type="caution">
    <text evidence="5">The sequence shown here is derived from an EMBL/GenBank/DDBJ whole genome shotgun (WGS) entry which is preliminary data.</text>
</comment>
<feature type="repeat" description="WD" evidence="3">
    <location>
        <begin position="911"/>
        <end position="952"/>
    </location>
</feature>
<proteinExistence type="predicted"/>
<dbReference type="Pfam" id="PF24883">
    <property type="entry name" value="NPHP3_N"/>
    <property type="match status" value="1"/>
</dbReference>
<dbReference type="SUPFAM" id="SSF52540">
    <property type="entry name" value="P-loop containing nucleoside triphosphate hydrolases"/>
    <property type="match status" value="1"/>
</dbReference>
<reference evidence="5" key="1">
    <citation type="journal article" date="2023" name="Mol. Phylogenet. Evol.">
        <title>Genome-scale phylogeny and comparative genomics of the fungal order Sordariales.</title>
        <authorList>
            <person name="Hensen N."/>
            <person name="Bonometti L."/>
            <person name="Westerberg I."/>
            <person name="Brannstrom I.O."/>
            <person name="Guillou S."/>
            <person name="Cros-Aarteil S."/>
            <person name="Calhoun S."/>
            <person name="Haridas S."/>
            <person name="Kuo A."/>
            <person name="Mondo S."/>
            <person name="Pangilinan J."/>
            <person name="Riley R."/>
            <person name="LaButti K."/>
            <person name="Andreopoulos B."/>
            <person name="Lipzen A."/>
            <person name="Chen C."/>
            <person name="Yan M."/>
            <person name="Daum C."/>
            <person name="Ng V."/>
            <person name="Clum A."/>
            <person name="Steindorff A."/>
            <person name="Ohm R.A."/>
            <person name="Martin F."/>
            <person name="Silar P."/>
            <person name="Natvig D.O."/>
            <person name="Lalanne C."/>
            <person name="Gautier V."/>
            <person name="Ament-Velasquez S.L."/>
            <person name="Kruys A."/>
            <person name="Hutchinson M.I."/>
            <person name="Powell A.J."/>
            <person name="Barry K."/>
            <person name="Miller A.N."/>
            <person name="Grigoriev I.V."/>
            <person name="Debuchy R."/>
            <person name="Gladieux P."/>
            <person name="Hiltunen Thoren M."/>
            <person name="Johannesson H."/>
        </authorList>
    </citation>
    <scope>NUCLEOTIDE SEQUENCE</scope>
    <source>
        <strain evidence="5">PSN293</strain>
    </source>
</reference>
<dbReference type="SUPFAM" id="SSF50978">
    <property type="entry name" value="WD40 repeat-like"/>
    <property type="match status" value="1"/>
</dbReference>
<dbReference type="InterPro" id="IPR007111">
    <property type="entry name" value="NACHT_NTPase"/>
</dbReference>
<dbReference type="InterPro" id="IPR010730">
    <property type="entry name" value="HET"/>
</dbReference>
<evidence type="ECO:0000259" key="4">
    <source>
        <dbReference type="PROSITE" id="PS50837"/>
    </source>
</evidence>
<feature type="domain" description="NACHT" evidence="4">
    <location>
        <begin position="304"/>
        <end position="527"/>
    </location>
</feature>
<dbReference type="Gene3D" id="2.130.10.10">
    <property type="entry name" value="YVTN repeat-like/Quinoprotein amine dehydrogenase"/>
    <property type="match status" value="2"/>
</dbReference>